<proteinExistence type="predicted"/>
<evidence type="ECO:0000313" key="1">
    <source>
        <dbReference type="EMBL" id="JAG07369.1"/>
    </source>
</evidence>
<protein>
    <submittedName>
        <fullName evidence="1">Olfactory receptor 2T5</fullName>
    </submittedName>
</protein>
<reference evidence="1" key="2">
    <citation type="submission" date="2014-07" db="EMBL/GenBank/DDBJ databases">
        <authorList>
            <person name="Hull J."/>
        </authorList>
    </citation>
    <scope>NUCLEOTIDE SEQUENCE</scope>
</reference>
<dbReference type="EMBL" id="GBHO01036235">
    <property type="protein sequence ID" value="JAG07369.1"/>
    <property type="molecule type" value="Transcribed_RNA"/>
</dbReference>
<keyword evidence="1" id="KW-0675">Receptor</keyword>
<sequence length="119" mass="13915">SIRAGKMKGDPMVTDLRVLQYNSNGKIYYKLKFSDDTFQAIPARPKTVNFSWDFPHLFHRFPKISIRNSSHLSLFCLSLLIRSTMTYSMKMLAVVKKVDLVLRKEGRDKKGKQWTNEEE</sequence>
<gene>
    <name evidence="1" type="primary">OR2T5</name>
    <name evidence="1" type="ORF">CM83_105258</name>
</gene>
<reference evidence="1" key="1">
    <citation type="journal article" date="2014" name="PLoS ONE">
        <title>Transcriptome-Based Identification of ABC Transporters in the Western Tarnished Plant Bug Lygus hesperus.</title>
        <authorList>
            <person name="Hull J.J."/>
            <person name="Chaney K."/>
            <person name="Geib S.M."/>
            <person name="Fabrick J.A."/>
            <person name="Brent C.S."/>
            <person name="Walsh D."/>
            <person name="Lavine L.C."/>
        </authorList>
    </citation>
    <scope>NUCLEOTIDE SEQUENCE</scope>
</reference>
<feature type="non-terminal residue" evidence="1">
    <location>
        <position position="1"/>
    </location>
</feature>
<dbReference type="AlphaFoldDB" id="A0A0A9WHV0"/>
<organism evidence="1">
    <name type="scientific">Lygus hesperus</name>
    <name type="common">Western plant bug</name>
    <dbReference type="NCBI Taxonomy" id="30085"/>
    <lineage>
        <taxon>Eukaryota</taxon>
        <taxon>Metazoa</taxon>
        <taxon>Ecdysozoa</taxon>
        <taxon>Arthropoda</taxon>
        <taxon>Hexapoda</taxon>
        <taxon>Insecta</taxon>
        <taxon>Pterygota</taxon>
        <taxon>Neoptera</taxon>
        <taxon>Paraneoptera</taxon>
        <taxon>Hemiptera</taxon>
        <taxon>Heteroptera</taxon>
        <taxon>Panheteroptera</taxon>
        <taxon>Cimicomorpha</taxon>
        <taxon>Miridae</taxon>
        <taxon>Mirini</taxon>
        <taxon>Lygus</taxon>
    </lineage>
</organism>
<name>A0A0A9WHV0_LYGHE</name>
<accession>A0A0A9WHV0</accession>